<sequence length="222" mass="24841">MTQDLQRTAWGHIKRFMQPGDKIRLYSFSAYLEGHYTRLRYAGELEQPIDPKVLGSVPMMATRKFESCLKHQPAQMFQGFGKVFAVTMGKSSSDIPRSEILFSLKAVGEDLAKAEGVSEHVILLMSDMLEYSDFGSFYQSNGIRQIDPKVEIAKVEKQKLLGDFSGARVYVHGAAFVPTTAKNGYRSGKMIQNLEQFWSTYFKESNASLAGFGNPELTAAVE</sequence>
<gene>
    <name evidence="1" type="ORF">F9Z43_24455</name>
</gene>
<reference evidence="1 2" key="1">
    <citation type="submission" date="2019-10" db="EMBL/GenBank/DDBJ databases">
        <title>XDR Pseudomonas monteilii producing IMP-16 from LCR.</title>
        <authorList>
            <person name="Ballaben A."/>
            <person name="Doi Y."/>
        </authorList>
    </citation>
    <scope>NUCLEOTIDE SEQUENCE [LARGE SCALE GENOMIC DNA]</scope>
    <source>
        <strain evidence="1 2">597/14</strain>
    </source>
</reference>
<dbReference type="EMBL" id="WEIK01000030">
    <property type="protein sequence ID" value="MVF52394.1"/>
    <property type="molecule type" value="Genomic_DNA"/>
</dbReference>
<name>A0A7X3F6T8_9PSED</name>
<comment type="caution">
    <text evidence="1">The sequence shown here is derived from an EMBL/GenBank/DDBJ whole genome shotgun (WGS) entry which is preliminary data.</text>
</comment>
<accession>A0A7X3F6T8</accession>
<evidence type="ECO:0000313" key="2">
    <source>
        <dbReference type="Proteomes" id="UP000440965"/>
    </source>
</evidence>
<protein>
    <submittedName>
        <fullName evidence="1">Uncharacterized protein</fullName>
    </submittedName>
</protein>
<dbReference type="AlphaFoldDB" id="A0A7X3F6T8"/>
<proteinExistence type="predicted"/>
<evidence type="ECO:0000313" key="1">
    <source>
        <dbReference type="EMBL" id="MVF52394.1"/>
    </source>
</evidence>
<dbReference type="Proteomes" id="UP000440965">
    <property type="component" value="Unassembled WGS sequence"/>
</dbReference>
<organism evidence="1 2">
    <name type="scientific">Pseudomonas monteilii</name>
    <dbReference type="NCBI Taxonomy" id="76759"/>
    <lineage>
        <taxon>Bacteria</taxon>
        <taxon>Pseudomonadati</taxon>
        <taxon>Pseudomonadota</taxon>
        <taxon>Gammaproteobacteria</taxon>
        <taxon>Pseudomonadales</taxon>
        <taxon>Pseudomonadaceae</taxon>
        <taxon>Pseudomonas</taxon>
    </lineage>
</organism>